<evidence type="ECO:0000313" key="3">
    <source>
        <dbReference type="Proteomes" id="UP001195483"/>
    </source>
</evidence>
<organism evidence="2 3">
    <name type="scientific">Potamilus streckersoni</name>
    <dbReference type="NCBI Taxonomy" id="2493646"/>
    <lineage>
        <taxon>Eukaryota</taxon>
        <taxon>Metazoa</taxon>
        <taxon>Spiralia</taxon>
        <taxon>Lophotrochozoa</taxon>
        <taxon>Mollusca</taxon>
        <taxon>Bivalvia</taxon>
        <taxon>Autobranchia</taxon>
        <taxon>Heteroconchia</taxon>
        <taxon>Palaeoheterodonta</taxon>
        <taxon>Unionida</taxon>
        <taxon>Unionoidea</taxon>
        <taxon>Unionidae</taxon>
        <taxon>Ambleminae</taxon>
        <taxon>Lampsilini</taxon>
        <taxon>Potamilus</taxon>
    </lineage>
</organism>
<dbReference type="AlphaFoldDB" id="A0AAE0SUX3"/>
<feature type="region of interest" description="Disordered" evidence="1">
    <location>
        <begin position="21"/>
        <end position="81"/>
    </location>
</feature>
<protein>
    <submittedName>
        <fullName evidence="2">Uncharacterized protein</fullName>
    </submittedName>
</protein>
<dbReference type="EMBL" id="JAEAOA010002198">
    <property type="protein sequence ID" value="KAK3598625.1"/>
    <property type="molecule type" value="Genomic_DNA"/>
</dbReference>
<proteinExistence type="predicted"/>
<feature type="compositionally biased region" description="Basic and acidic residues" evidence="1">
    <location>
        <begin position="70"/>
        <end position="81"/>
    </location>
</feature>
<sequence>MHSKALGLRLLQADACTEEKDYASPDLGQQRNSKTNAHDLSLSRNNEEEKEEDKVEVEEEVEKETDEDDYQMKEFQDMGLG</sequence>
<accession>A0AAE0SUX3</accession>
<gene>
    <name evidence="2" type="ORF">CHS0354_037575</name>
</gene>
<dbReference type="Proteomes" id="UP001195483">
    <property type="component" value="Unassembled WGS sequence"/>
</dbReference>
<name>A0AAE0SUX3_9BIVA</name>
<feature type="compositionally biased region" description="Acidic residues" evidence="1">
    <location>
        <begin position="48"/>
        <end position="69"/>
    </location>
</feature>
<evidence type="ECO:0000313" key="2">
    <source>
        <dbReference type="EMBL" id="KAK3598625.1"/>
    </source>
</evidence>
<evidence type="ECO:0000256" key="1">
    <source>
        <dbReference type="SAM" id="MobiDB-lite"/>
    </source>
</evidence>
<comment type="caution">
    <text evidence="2">The sequence shown here is derived from an EMBL/GenBank/DDBJ whole genome shotgun (WGS) entry which is preliminary data.</text>
</comment>
<reference evidence="2" key="1">
    <citation type="journal article" date="2021" name="Genome Biol. Evol.">
        <title>A High-Quality Reference Genome for a Parasitic Bivalve with Doubly Uniparental Inheritance (Bivalvia: Unionida).</title>
        <authorList>
            <person name="Smith C.H."/>
        </authorList>
    </citation>
    <scope>NUCLEOTIDE SEQUENCE</scope>
    <source>
        <strain evidence="2">CHS0354</strain>
    </source>
</reference>
<keyword evidence="3" id="KW-1185">Reference proteome</keyword>
<reference evidence="2" key="2">
    <citation type="journal article" date="2021" name="Genome Biol. Evol.">
        <title>Developing a high-quality reference genome for a parasitic bivalve with doubly uniparental inheritance (Bivalvia: Unionida).</title>
        <authorList>
            <person name="Smith C.H."/>
        </authorList>
    </citation>
    <scope>NUCLEOTIDE SEQUENCE</scope>
    <source>
        <strain evidence="2">CHS0354</strain>
        <tissue evidence="2">Mantle</tissue>
    </source>
</reference>
<reference evidence="2" key="3">
    <citation type="submission" date="2023-05" db="EMBL/GenBank/DDBJ databases">
        <authorList>
            <person name="Smith C.H."/>
        </authorList>
    </citation>
    <scope>NUCLEOTIDE SEQUENCE</scope>
    <source>
        <strain evidence="2">CHS0354</strain>
        <tissue evidence="2">Mantle</tissue>
    </source>
</reference>